<dbReference type="Proteomes" id="UP000032668">
    <property type="component" value="Unassembled WGS sequence"/>
</dbReference>
<name>A0A0D6PAM0_9PROT</name>
<accession>A0A0D6PAM0</accession>
<evidence type="ECO:0000313" key="1">
    <source>
        <dbReference type="EMBL" id="GAN78697.1"/>
    </source>
</evidence>
<keyword evidence="2" id="KW-1185">Reference proteome</keyword>
<evidence type="ECO:0000313" key="2">
    <source>
        <dbReference type="Proteomes" id="UP000032668"/>
    </source>
</evidence>
<dbReference type="AlphaFoldDB" id="A0A0D6PAM0"/>
<comment type="caution">
    <text evidence="1">The sequence shown here is derived from an EMBL/GenBank/DDBJ whole genome shotgun (WGS) entry which is preliminary data.</text>
</comment>
<organism evidence="1 2">
    <name type="scientific">Acidocella aminolytica 101 = DSM 11237</name>
    <dbReference type="NCBI Taxonomy" id="1120923"/>
    <lineage>
        <taxon>Bacteria</taxon>
        <taxon>Pseudomonadati</taxon>
        <taxon>Pseudomonadota</taxon>
        <taxon>Alphaproteobacteria</taxon>
        <taxon>Acetobacterales</taxon>
        <taxon>Acidocellaceae</taxon>
        <taxon>Acidocella</taxon>
    </lineage>
</organism>
<gene>
    <name evidence="1" type="ORF">Aam_006_011</name>
</gene>
<dbReference type="EMBL" id="BANC01000006">
    <property type="protein sequence ID" value="GAN78697.1"/>
    <property type="molecule type" value="Genomic_DNA"/>
</dbReference>
<protein>
    <submittedName>
        <fullName evidence="1">Uncharacterized protein</fullName>
    </submittedName>
</protein>
<reference evidence="1 2" key="1">
    <citation type="submission" date="2012-11" db="EMBL/GenBank/DDBJ databases">
        <title>Whole genome sequence of Acidocella aminolytica 101 = DSM 11237.</title>
        <authorList>
            <person name="Azuma Y."/>
            <person name="Higashiura N."/>
            <person name="Hirakawa H."/>
            <person name="Matsushita K."/>
        </authorList>
    </citation>
    <scope>NUCLEOTIDE SEQUENCE [LARGE SCALE GENOMIC DNA]</scope>
    <source>
        <strain evidence="2">101 / DSM 11237</strain>
    </source>
</reference>
<proteinExistence type="predicted"/>
<sequence length="61" mass="6457">MLTTAGATFAARSANAGGKSAACATAAANRNRTENERAKSFMKPTVTSQDDLRKRGMAFYL</sequence>